<keyword evidence="5" id="KW-0812">Transmembrane</keyword>
<dbReference type="GO" id="GO:0098796">
    <property type="term" value="C:membrane protein complex"/>
    <property type="evidence" value="ECO:0007669"/>
    <property type="project" value="UniProtKB-ARBA"/>
</dbReference>
<dbReference type="RefSeq" id="WP_132098160.1">
    <property type="nucleotide sequence ID" value="NZ_CYHA01000001.1"/>
</dbReference>
<evidence type="ECO:0000256" key="2">
    <source>
        <dbReference type="ARBA" id="ARBA00022475"/>
    </source>
</evidence>
<dbReference type="Gene3D" id="3.40.50.300">
    <property type="entry name" value="P-loop containing nucleotide triphosphate hydrolases"/>
    <property type="match status" value="1"/>
</dbReference>
<dbReference type="InterPro" id="IPR003593">
    <property type="entry name" value="AAA+_ATPase"/>
</dbReference>
<dbReference type="EMBL" id="CYHA01000001">
    <property type="protein sequence ID" value="CUA81585.1"/>
    <property type="molecule type" value="Genomic_DNA"/>
</dbReference>
<dbReference type="AlphaFoldDB" id="A0A0K6GSB2"/>
<dbReference type="InterPro" id="IPR017911">
    <property type="entry name" value="MacB-like_ATP-bd"/>
</dbReference>
<dbReference type="PROSITE" id="PS50893">
    <property type="entry name" value="ABC_TRANSPORTER_2"/>
    <property type="match status" value="1"/>
</dbReference>
<dbReference type="STRING" id="375574.GCA_001418035_00226"/>
<evidence type="ECO:0000256" key="6">
    <source>
        <dbReference type="ARBA" id="ARBA00023251"/>
    </source>
</evidence>
<proteinExistence type="inferred from homology"/>
<dbReference type="CDD" id="cd03255">
    <property type="entry name" value="ABC_MJ0796_LolCDE_FtsE"/>
    <property type="match status" value="1"/>
</dbReference>
<evidence type="ECO:0000313" key="9">
    <source>
        <dbReference type="EMBL" id="CUA81585.1"/>
    </source>
</evidence>
<keyword evidence="4" id="KW-0067">ATP-binding</keyword>
<dbReference type="PANTHER" id="PTHR24220:SF689">
    <property type="entry name" value="LIPOPROTEIN-RELEASING SYSTEM ATP-BINDING PROTEIN LOLD"/>
    <property type="match status" value="1"/>
</dbReference>
<evidence type="ECO:0000256" key="3">
    <source>
        <dbReference type="ARBA" id="ARBA00022741"/>
    </source>
</evidence>
<dbReference type="GO" id="GO:0022857">
    <property type="term" value="F:transmembrane transporter activity"/>
    <property type="evidence" value="ECO:0007669"/>
    <property type="project" value="TreeGrafter"/>
</dbReference>
<feature type="domain" description="ABC transporter" evidence="8">
    <location>
        <begin position="5"/>
        <end position="237"/>
    </location>
</feature>
<dbReference type="InterPro" id="IPR015854">
    <property type="entry name" value="ABC_transpr_LolD-like"/>
</dbReference>
<evidence type="ECO:0000259" key="8">
    <source>
        <dbReference type="PROSITE" id="PS50893"/>
    </source>
</evidence>
<keyword evidence="5" id="KW-0472">Membrane</keyword>
<dbReference type="GO" id="GO:0005524">
    <property type="term" value="F:ATP binding"/>
    <property type="evidence" value="ECO:0007669"/>
    <property type="project" value="UniProtKB-KW"/>
</dbReference>
<keyword evidence="9" id="KW-0449">Lipoprotein</keyword>
<dbReference type="Pfam" id="PF00005">
    <property type="entry name" value="ABC_tran"/>
    <property type="match status" value="1"/>
</dbReference>
<keyword evidence="2" id="KW-1003">Cell membrane</keyword>
<dbReference type="Proteomes" id="UP000243535">
    <property type="component" value="Unassembled WGS sequence"/>
</dbReference>
<keyword evidence="5" id="KW-1133">Transmembrane helix</keyword>
<dbReference type="PANTHER" id="PTHR24220">
    <property type="entry name" value="IMPORT ATP-BINDING PROTEIN"/>
    <property type="match status" value="1"/>
</dbReference>
<dbReference type="SMART" id="SM00382">
    <property type="entry name" value="AAA"/>
    <property type="match status" value="1"/>
</dbReference>
<dbReference type="OrthoDB" id="581709at2"/>
<protein>
    <submittedName>
        <fullName evidence="9">ABC-type lipoprotein export system, ATPase component</fullName>
    </submittedName>
</protein>
<evidence type="ECO:0000256" key="7">
    <source>
        <dbReference type="ARBA" id="ARBA00038388"/>
    </source>
</evidence>
<reference evidence="10" key="1">
    <citation type="submission" date="2015-08" db="EMBL/GenBank/DDBJ databases">
        <authorList>
            <person name="Varghese N."/>
        </authorList>
    </citation>
    <scope>NUCLEOTIDE SEQUENCE [LARGE SCALE GENOMIC DNA]</scope>
    <source>
        <strain evidence="10">DSM 17901</strain>
    </source>
</reference>
<dbReference type="FunFam" id="3.40.50.300:FF:000032">
    <property type="entry name" value="Export ABC transporter ATP-binding protein"/>
    <property type="match status" value="1"/>
</dbReference>
<dbReference type="GO" id="GO:0016887">
    <property type="term" value="F:ATP hydrolysis activity"/>
    <property type="evidence" value="ECO:0007669"/>
    <property type="project" value="InterPro"/>
</dbReference>
<comment type="similarity">
    <text evidence="7">Belongs to the ABC transporter superfamily. Macrolide exporter (TC 3.A.1.122) family.</text>
</comment>
<dbReference type="SUPFAM" id="SSF52540">
    <property type="entry name" value="P-loop containing nucleoside triphosphate hydrolases"/>
    <property type="match status" value="1"/>
</dbReference>
<keyword evidence="3" id="KW-0547">Nucleotide-binding</keyword>
<dbReference type="GO" id="GO:0046677">
    <property type="term" value="P:response to antibiotic"/>
    <property type="evidence" value="ECO:0007669"/>
    <property type="project" value="UniProtKB-KW"/>
</dbReference>
<dbReference type="InterPro" id="IPR003439">
    <property type="entry name" value="ABC_transporter-like_ATP-bd"/>
</dbReference>
<sequence>MADVMTLSGIRKAYGGGRSPRVEVLHGIDLALAEGEFAALTGPSGSGKSTLLNIMGLLEAPTSGTLVIAGQSTAGSDDALRTALRSRYLGFIFQFHHLLAAFSALENVMMPVHAAHGRVTRADRQRALALLERVGLSAHAHKSPLQLSGGQQQRVAIVRALMARPRLVLADEPTGNLDTQSAQEAFALMREINASDGVTFLIVTHDPRLADTCDRQIRLVDGQLVASPDTGVNASPPA</sequence>
<dbReference type="GO" id="GO:0005886">
    <property type="term" value="C:plasma membrane"/>
    <property type="evidence" value="ECO:0007669"/>
    <property type="project" value="TreeGrafter"/>
</dbReference>
<keyword evidence="10" id="KW-1185">Reference proteome</keyword>
<evidence type="ECO:0000256" key="1">
    <source>
        <dbReference type="ARBA" id="ARBA00022448"/>
    </source>
</evidence>
<dbReference type="InterPro" id="IPR017871">
    <property type="entry name" value="ABC_transporter-like_CS"/>
</dbReference>
<keyword evidence="1" id="KW-0813">Transport</keyword>
<evidence type="ECO:0000256" key="4">
    <source>
        <dbReference type="ARBA" id="ARBA00022840"/>
    </source>
</evidence>
<dbReference type="InterPro" id="IPR027417">
    <property type="entry name" value="P-loop_NTPase"/>
</dbReference>
<gene>
    <name evidence="9" type="ORF">Ga0061063_0427</name>
</gene>
<keyword evidence="6" id="KW-0046">Antibiotic resistance</keyword>
<dbReference type="PROSITE" id="PS00211">
    <property type="entry name" value="ABC_TRANSPORTER_1"/>
    <property type="match status" value="1"/>
</dbReference>
<evidence type="ECO:0000313" key="10">
    <source>
        <dbReference type="Proteomes" id="UP000243535"/>
    </source>
</evidence>
<organism evidence="9 10">
    <name type="scientific">Gulbenkiania indica</name>
    <dbReference type="NCBI Taxonomy" id="375574"/>
    <lineage>
        <taxon>Bacteria</taxon>
        <taxon>Pseudomonadati</taxon>
        <taxon>Pseudomonadota</taxon>
        <taxon>Betaproteobacteria</taxon>
        <taxon>Neisseriales</taxon>
        <taxon>Chromobacteriaceae</taxon>
        <taxon>Gulbenkiania</taxon>
    </lineage>
</organism>
<accession>A0A0K6GSB2</accession>
<name>A0A0K6GSB2_9NEIS</name>
<evidence type="ECO:0000256" key="5">
    <source>
        <dbReference type="ARBA" id="ARBA00022989"/>
    </source>
</evidence>